<evidence type="ECO:0000256" key="7">
    <source>
        <dbReference type="PIRNR" id="PIRNR000232"/>
    </source>
</evidence>
<keyword evidence="3 7" id="KW-0288">FMN</keyword>
<keyword evidence="5 7" id="KW-0560">Oxidoreductase</keyword>
<keyword evidence="11" id="KW-1185">Reference proteome</keyword>
<dbReference type="SUPFAM" id="SSF55469">
    <property type="entry name" value="FMN-dependent nitroreductase-like"/>
    <property type="match status" value="1"/>
</dbReference>
<sequence>MTIFETIRQRRSIGKMTEQSPTRAQIEQILEAATHAPNHHKTEPWRFVVLAGHAREELGTVMASILDKQLSQQQFEKRDALLDKERQKLLRSPVVIVVASVHAEQDSRITEIEDFASVAAAVQNMLLTAEELGLAAVWRTGEAAYSSTVKEWLGFSGRDHLVAFLYLGYPAIPRTERQPVPATNKTRWLGWID</sequence>
<evidence type="ECO:0000256" key="2">
    <source>
        <dbReference type="ARBA" id="ARBA00022630"/>
    </source>
</evidence>
<dbReference type="AlphaFoldDB" id="A0A401ZX68"/>
<dbReference type="Pfam" id="PF00881">
    <property type="entry name" value="Nitroreductase"/>
    <property type="match status" value="1"/>
</dbReference>
<feature type="binding site" evidence="8">
    <location>
        <position position="39"/>
    </location>
    <ligand>
        <name>FMN</name>
        <dbReference type="ChEBI" id="CHEBI:58210"/>
        <note>ligand shared between dimeric partners</note>
    </ligand>
</feature>
<feature type="domain" description="Nitroreductase" evidence="9">
    <location>
        <begin position="7"/>
        <end position="169"/>
    </location>
</feature>
<evidence type="ECO:0000313" key="10">
    <source>
        <dbReference type="EMBL" id="GCE11440.1"/>
    </source>
</evidence>
<dbReference type="PANTHER" id="PTHR43821">
    <property type="entry name" value="NAD(P)H NITROREDUCTASE YDJA-RELATED"/>
    <property type="match status" value="1"/>
</dbReference>
<keyword evidence="6 7" id="KW-0520">NAD</keyword>
<dbReference type="CDD" id="cd02135">
    <property type="entry name" value="YdjA-like"/>
    <property type="match status" value="1"/>
</dbReference>
<keyword evidence="4 7" id="KW-0521">NADP</keyword>
<dbReference type="InterPro" id="IPR052530">
    <property type="entry name" value="NAD(P)H_nitroreductase"/>
</dbReference>
<dbReference type="PANTHER" id="PTHR43821:SF1">
    <property type="entry name" value="NAD(P)H NITROREDUCTASE YDJA-RELATED"/>
    <property type="match status" value="1"/>
</dbReference>
<dbReference type="EMBL" id="BIFR01000001">
    <property type="protein sequence ID" value="GCE11440.1"/>
    <property type="molecule type" value="Genomic_DNA"/>
</dbReference>
<feature type="binding site" description="in other chain" evidence="8">
    <location>
        <begin position="138"/>
        <end position="140"/>
    </location>
    <ligand>
        <name>FMN</name>
        <dbReference type="ChEBI" id="CHEBI:58210"/>
        <note>ligand shared between dimeric partners</note>
    </ligand>
</feature>
<dbReference type="GO" id="GO:0016491">
    <property type="term" value="F:oxidoreductase activity"/>
    <property type="evidence" value="ECO:0007669"/>
    <property type="project" value="UniProtKB-UniRule"/>
</dbReference>
<dbReference type="EC" id="1.-.-.-" evidence="7"/>
<evidence type="ECO:0000256" key="5">
    <source>
        <dbReference type="ARBA" id="ARBA00023002"/>
    </source>
</evidence>
<accession>A0A401ZX68</accession>
<evidence type="ECO:0000256" key="1">
    <source>
        <dbReference type="ARBA" id="ARBA00007118"/>
    </source>
</evidence>
<dbReference type="PIRSF" id="PIRSF000232">
    <property type="entry name" value="YdjA"/>
    <property type="match status" value="1"/>
</dbReference>
<evidence type="ECO:0000256" key="6">
    <source>
        <dbReference type="ARBA" id="ARBA00023027"/>
    </source>
</evidence>
<name>A0A401ZX68_9CHLR</name>
<reference evidence="11" key="1">
    <citation type="submission" date="2018-12" db="EMBL/GenBank/DDBJ databases">
        <title>Tengunoibacter tsumagoiensis gen. nov., sp. nov., Dictyobacter kobayashii sp. nov., D. alpinus sp. nov., and D. joshuensis sp. nov. and description of Dictyobacteraceae fam. nov. within the order Ktedonobacterales isolated from Tengu-no-mugimeshi.</title>
        <authorList>
            <person name="Wang C.M."/>
            <person name="Zheng Y."/>
            <person name="Sakai Y."/>
            <person name="Toyoda A."/>
            <person name="Minakuchi Y."/>
            <person name="Abe K."/>
            <person name="Yokota A."/>
            <person name="Yabe S."/>
        </authorList>
    </citation>
    <scope>NUCLEOTIDE SEQUENCE [LARGE SCALE GENOMIC DNA]</scope>
    <source>
        <strain evidence="11">Uno3</strain>
    </source>
</reference>
<dbReference type="RefSeq" id="WP_126579156.1">
    <property type="nucleotide sequence ID" value="NZ_BIFR01000001.1"/>
</dbReference>
<organism evidence="10 11">
    <name type="scientific">Tengunoibacter tsumagoiensis</name>
    <dbReference type="NCBI Taxonomy" id="2014871"/>
    <lineage>
        <taxon>Bacteria</taxon>
        <taxon>Bacillati</taxon>
        <taxon>Chloroflexota</taxon>
        <taxon>Ktedonobacteria</taxon>
        <taxon>Ktedonobacterales</taxon>
        <taxon>Dictyobacteraceae</taxon>
        <taxon>Tengunoibacter</taxon>
    </lineage>
</organism>
<comment type="similarity">
    <text evidence="1 7">Belongs to the nitroreductase family.</text>
</comment>
<feature type="binding site" description="in other chain" evidence="8">
    <location>
        <begin position="10"/>
        <end position="12"/>
    </location>
    <ligand>
        <name>FMN</name>
        <dbReference type="ChEBI" id="CHEBI:58210"/>
        <note>ligand shared between dimeric partners</note>
    </ligand>
</feature>
<proteinExistence type="inferred from homology"/>
<evidence type="ECO:0000256" key="4">
    <source>
        <dbReference type="ARBA" id="ARBA00022857"/>
    </source>
</evidence>
<dbReference type="InterPro" id="IPR000415">
    <property type="entry name" value="Nitroreductase-like"/>
</dbReference>
<dbReference type="OrthoDB" id="9804207at2"/>
<keyword evidence="2 7" id="KW-0285">Flavoprotein</keyword>
<protein>
    <recommendedName>
        <fullName evidence="7">Putative NAD(P)H nitroreductase</fullName>
        <ecNumber evidence="7">1.-.-.-</ecNumber>
    </recommendedName>
</protein>
<evidence type="ECO:0000256" key="8">
    <source>
        <dbReference type="PIRSR" id="PIRSR000232-1"/>
    </source>
</evidence>
<evidence type="ECO:0000259" key="9">
    <source>
        <dbReference type="Pfam" id="PF00881"/>
    </source>
</evidence>
<dbReference type="Proteomes" id="UP000287352">
    <property type="component" value="Unassembled WGS sequence"/>
</dbReference>
<dbReference type="InterPro" id="IPR029479">
    <property type="entry name" value="Nitroreductase"/>
</dbReference>
<evidence type="ECO:0000256" key="3">
    <source>
        <dbReference type="ARBA" id="ARBA00022643"/>
    </source>
</evidence>
<dbReference type="InterPro" id="IPR026021">
    <property type="entry name" value="YdjA-like"/>
</dbReference>
<gene>
    <name evidence="10" type="ORF">KTT_12990</name>
</gene>
<evidence type="ECO:0000313" key="11">
    <source>
        <dbReference type="Proteomes" id="UP000287352"/>
    </source>
</evidence>
<dbReference type="Gene3D" id="3.40.109.10">
    <property type="entry name" value="NADH Oxidase"/>
    <property type="match status" value="1"/>
</dbReference>
<comment type="cofactor">
    <cofactor evidence="8">
        <name>FMN</name>
        <dbReference type="ChEBI" id="CHEBI:58210"/>
    </cofactor>
    <text evidence="8">Binds 1 FMN per subunit.</text>
</comment>
<comment type="caution">
    <text evidence="10">The sequence shown here is derived from an EMBL/GenBank/DDBJ whole genome shotgun (WGS) entry which is preliminary data.</text>
</comment>